<keyword evidence="1" id="KW-1133">Transmembrane helix</keyword>
<dbReference type="Proteomes" id="UP000305888">
    <property type="component" value="Chromosome"/>
</dbReference>
<feature type="transmembrane region" description="Helical" evidence="1">
    <location>
        <begin position="46"/>
        <end position="69"/>
    </location>
</feature>
<feature type="transmembrane region" description="Helical" evidence="1">
    <location>
        <begin position="6"/>
        <end position="25"/>
    </location>
</feature>
<evidence type="ECO:0000313" key="2">
    <source>
        <dbReference type="EMBL" id="QDL93509.1"/>
    </source>
</evidence>
<reference evidence="2 3" key="1">
    <citation type="submission" date="2019-06" db="EMBL/GenBank/DDBJ databases">
        <title>Genome sequence of Rhodobacteraceae bacterium D4M1.</title>
        <authorList>
            <person name="Cao J."/>
        </authorList>
    </citation>
    <scope>NUCLEOTIDE SEQUENCE [LARGE SCALE GENOMIC DNA]</scope>
    <source>
        <strain evidence="2 3">D4M1</strain>
    </source>
</reference>
<keyword evidence="3" id="KW-1185">Reference proteome</keyword>
<accession>A0A5B8G2F4</accession>
<protein>
    <recommendedName>
        <fullName evidence="4">PH domain-containing protein</fullName>
    </recommendedName>
</protein>
<name>A0A5B8G2F4_9RHOB</name>
<dbReference type="EMBL" id="CP040818">
    <property type="protein sequence ID" value="QDL93509.1"/>
    <property type="molecule type" value="Genomic_DNA"/>
</dbReference>
<feature type="transmembrane region" description="Helical" evidence="1">
    <location>
        <begin position="75"/>
        <end position="93"/>
    </location>
</feature>
<keyword evidence="1" id="KW-0812">Transmembrane</keyword>
<organism evidence="2 3">
    <name type="scientific">Paroceanicella profunda</name>
    <dbReference type="NCBI Taxonomy" id="2579971"/>
    <lineage>
        <taxon>Bacteria</taxon>
        <taxon>Pseudomonadati</taxon>
        <taxon>Pseudomonadota</taxon>
        <taxon>Alphaproteobacteria</taxon>
        <taxon>Rhodobacterales</taxon>
        <taxon>Paracoccaceae</taxon>
        <taxon>Paroceanicella</taxon>
    </lineage>
</organism>
<evidence type="ECO:0008006" key="4">
    <source>
        <dbReference type="Google" id="ProtNLM"/>
    </source>
</evidence>
<proteinExistence type="predicted"/>
<sequence>MGLALLLAALGMVGTLALLALWQAGRDRDAAPDPLPGGGFEARPSRALLPAAAALGVTAASFAIGALTAPDAARTALHAGLSLVCLLGAAAMMRRRRLRIRYDAEGLTRISPGGGREHWPWAALCDIRIETRRPASVLTPARTTALAARTLAGQTVRIGAALRGFGHLAAHATAIAERSGTRAPDREI</sequence>
<dbReference type="KEGG" id="ppru:FDP22_17995"/>
<dbReference type="AlphaFoldDB" id="A0A5B8G2F4"/>
<keyword evidence="1" id="KW-0472">Membrane</keyword>
<gene>
    <name evidence="2" type="ORF">FDP22_17995</name>
</gene>
<dbReference type="RefSeq" id="WP_138575852.1">
    <property type="nucleotide sequence ID" value="NZ_CP040818.1"/>
</dbReference>
<dbReference type="OrthoDB" id="9858650at2"/>
<evidence type="ECO:0000313" key="3">
    <source>
        <dbReference type="Proteomes" id="UP000305888"/>
    </source>
</evidence>
<evidence type="ECO:0000256" key="1">
    <source>
        <dbReference type="SAM" id="Phobius"/>
    </source>
</evidence>